<proteinExistence type="predicted"/>
<dbReference type="EMBL" id="UXUI01009913">
    <property type="protein sequence ID" value="VDD94495.1"/>
    <property type="molecule type" value="Genomic_DNA"/>
</dbReference>
<reference evidence="3" key="1">
    <citation type="submission" date="2017-02" db="UniProtKB">
        <authorList>
            <consortium name="WormBaseParasite"/>
        </authorList>
    </citation>
    <scope>IDENTIFICATION</scope>
</reference>
<sequence length="29" mass="3575">MYNRLLIMQMWLQNMILLPSYQNPIIHLS</sequence>
<keyword evidence="2" id="KW-1185">Reference proteome</keyword>
<organism evidence="3">
    <name type="scientific">Enterobius vermicularis</name>
    <name type="common">Human pinworm</name>
    <dbReference type="NCBI Taxonomy" id="51028"/>
    <lineage>
        <taxon>Eukaryota</taxon>
        <taxon>Metazoa</taxon>
        <taxon>Ecdysozoa</taxon>
        <taxon>Nematoda</taxon>
        <taxon>Chromadorea</taxon>
        <taxon>Rhabditida</taxon>
        <taxon>Spirurina</taxon>
        <taxon>Oxyuridomorpha</taxon>
        <taxon>Oxyuroidea</taxon>
        <taxon>Oxyuridae</taxon>
        <taxon>Enterobius</taxon>
    </lineage>
</organism>
<reference evidence="1 2" key="2">
    <citation type="submission" date="2018-10" db="EMBL/GenBank/DDBJ databases">
        <authorList>
            <consortium name="Pathogen Informatics"/>
        </authorList>
    </citation>
    <scope>NUCLEOTIDE SEQUENCE [LARGE SCALE GENOMIC DNA]</scope>
</reference>
<name>A0A0N4VGF0_ENTVE</name>
<accession>A0A0N4VGF0</accession>
<dbReference type="Proteomes" id="UP000274131">
    <property type="component" value="Unassembled WGS sequence"/>
</dbReference>
<protein>
    <submittedName>
        <fullName evidence="1 3">Uncharacterized protein</fullName>
    </submittedName>
</protein>
<dbReference type="WBParaSite" id="EVEC_0000986101-mRNA-1">
    <property type="protein sequence ID" value="EVEC_0000986101-mRNA-1"/>
    <property type="gene ID" value="EVEC_0000986101"/>
</dbReference>
<dbReference type="AlphaFoldDB" id="A0A0N4VGF0"/>
<evidence type="ECO:0000313" key="1">
    <source>
        <dbReference type="EMBL" id="VDD94495.1"/>
    </source>
</evidence>
<evidence type="ECO:0000313" key="2">
    <source>
        <dbReference type="Proteomes" id="UP000274131"/>
    </source>
</evidence>
<evidence type="ECO:0000313" key="3">
    <source>
        <dbReference type="WBParaSite" id="EVEC_0000986101-mRNA-1"/>
    </source>
</evidence>
<gene>
    <name evidence="1" type="ORF">EVEC_LOCUS9246</name>
</gene>